<dbReference type="InterPro" id="IPR018357">
    <property type="entry name" value="Hexapep_transf_CS"/>
</dbReference>
<dbReference type="RefSeq" id="WP_144310082.1">
    <property type="nucleotide sequence ID" value="NZ_VMNK01000013.1"/>
</dbReference>
<evidence type="ECO:0000256" key="4">
    <source>
        <dbReference type="ARBA" id="ARBA00023315"/>
    </source>
</evidence>
<organism evidence="5 6">
    <name type="scientific">Denitromonas halophila</name>
    <dbReference type="NCBI Taxonomy" id="1629404"/>
    <lineage>
        <taxon>Bacteria</taxon>
        <taxon>Pseudomonadati</taxon>
        <taxon>Pseudomonadota</taxon>
        <taxon>Betaproteobacteria</taxon>
        <taxon>Rhodocyclales</taxon>
        <taxon>Zoogloeaceae</taxon>
        <taxon>Denitromonas</taxon>
    </lineage>
</organism>
<dbReference type="InterPro" id="IPR001451">
    <property type="entry name" value="Hexapep"/>
</dbReference>
<comment type="caution">
    <text evidence="5">The sequence shown here is derived from an EMBL/GenBank/DDBJ whole genome shotgun (WGS) entry which is preliminary data.</text>
</comment>
<gene>
    <name evidence="5" type="ORF">FHP91_13435</name>
</gene>
<dbReference type="Gene3D" id="2.160.10.10">
    <property type="entry name" value="Hexapeptide repeat proteins"/>
    <property type="match status" value="1"/>
</dbReference>
<evidence type="ECO:0000256" key="3">
    <source>
        <dbReference type="ARBA" id="ARBA00022737"/>
    </source>
</evidence>
<keyword evidence="6" id="KW-1185">Reference proteome</keyword>
<dbReference type="PANTHER" id="PTHR23416:SF23">
    <property type="entry name" value="ACETYLTRANSFERASE C18B11.09C-RELATED"/>
    <property type="match status" value="1"/>
</dbReference>
<dbReference type="Proteomes" id="UP000319502">
    <property type="component" value="Unassembled WGS sequence"/>
</dbReference>
<comment type="similarity">
    <text evidence="1">Belongs to the transferase hexapeptide repeat family.</text>
</comment>
<evidence type="ECO:0000256" key="2">
    <source>
        <dbReference type="ARBA" id="ARBA00022679"/>
    </source>
</evidence>
<dbReference type="CDD" id="cd04647">
    <property type="entry name" value="LbH_MAT_like"/>
    <property type="match status" value="1"/>
</dbReference>
<dbReference type="GO" id="GO:0008374">
    <property type="term" value="F:O-acyltransferase activity"/>
    <property type="evidence" value="ECO:0007669"/>
    <property type="project" value="TreeGrafter"/>
</dbReference>
<protein>
    <submittedName>
        <fullName evidence="5">Acyltransferase</fullName>
    </submittedName>
</protein>
<reference evidence="5 6" key="1">
    <citation type="submission" date="2019-07" db="EMBL/GenBank/DDBJ databases">
        <title>The pathways for chlorine oxyanion respiration interact through the shared metabolite chlorate.</title>
        <authorList>
            <person name="Barnum T.P."/>
            <person name="Cheng Y."/>
            <person name="Hill K.A."/>
            <person name="Lucas L.N."/>
            <person name="Carlson H.K."/>
            <person name="Coates J.D."/>
        </authorList>
    </citation>
    <scope>NUCLEOTIDE SEQUENCE [LARGE SCALE GENOMIC DNA]</scope>
    <source>
        <strain evidence="5 6">SFB-3</strain>
    </source>
</reference>
<dbReference type="InterPro" id="IPR011004">
    <property type="entry name" value="Trimer_LpxA-like_sf"/>
</dbReference>
<evidence type="ECO:0000313" key="5">
    <source>
        <dbReference type="EMBL" id="TVO54368.1"/>
    </source>
</evidence>
<dbReference type="SUPFAM" id="SSF51161">
    <property type="entry name" value="Trimeric LpxA-like enzymes"/>
    <property type="match status" value="1"/>
</dbReference>
<evidence type="ECO:0000256" key="1">
    <source>
        <dbReference type="ARBA" id="ARBA00007274"/>
    </source>
</evidence>
<name>A0A557QN79_9RHOO</name>
<dbReference type="PROSITE" id="PS00101">
    <property type="entry name" value="HEXAPEP_TRANSFERASES"/>
    <property type="match status" value="1"/>
</dbReference>
<dbReference type="Pfam" id="PF00132">
    <property type="entry name" value="Hexapep"/>
    <property type="match status" value="1"/>
</dbReference>
<dbReference type="EMBL" id="VMNK01000013">
    <property type="protein sequence ID" value="TVO54368.1"/>
    <property type="molecule type" value="Genomic_DNA"/>
</dbReference>
<dbReference type="PANTHER" id="PTHR23416">
    <property type="entry name" value="SIALIC ACID SYNTHASE-RELATED"/>
    <property type="match status" value="1"/>
</dbReference>
<sequence length="203" mass="22053">MGIRGRLRLWFYQSRRFGGRYRQGAHSSAILSKILIGKDAEGQIVLGDYVICAGELYSFFSKGVISVGDCSYVGQGTRIWALSRVEIGRRVLISHDCFICDNLTHPLNAQTRHQQYMAKHGFPFPERIELEERPILIGDDVWVAAGVTILRGVSIGQGAVIAAGSVVTTDVPAGVVVAGNPARVVKQLGTEQTMERGVVNGIA</sequence>
<proteinExistence type="inferred from homology"/>
<dbReference type="GO" id="GO:0005829">
    <property type="term" value="C:cytosol"/>
    <property type="evidence" value="ECO:0007669"/>
    <property type="project" value="TreeGrafter"/>
</dbReference>
<keyword evidence="2 5" id="KW-0808">Transferase</keyword>
<dbReference type="OrthoDB" id="272049at2"/>
<dbReference type="InterPro" id="IPR051159">
    <property type="entry name" value="Hexapeptide_acetyltransf"/>
</dbReference>
<evidence type="ECO:0000313" key="6">
    <source>
        <dbReference type="Proteomes" id="UP000319502"/>
    </source>
</evidence>
<accession>A0A557QN79</accession>
<dbReference type="AlphaFoldDB" id="A0A557QN79"/>
<keyword evidence="3" id="KW-0677">Repeat</keyword>
<keyword evidence="4 5" id="KW-0012">Acyltransferase</keyword>